<name>A0A917A0P3_9RHOB</name>
<evidence type="ECO:0000313" key="2">
    <source>
        <dbReference type="EMBL" id="GGE20946.1"/>
    </source>
</evidence>
<protein>
    <submittedName>
        <fullName evidence="2">Alpha-D-ribose 1-methylphosphonate 5-triphosphate diphosphatase</fullName>
    </submittedName>
</protein>
<evidence type="ECO:0000259" key="1">
    <source>
        <dbReference type="Pfam" id="PF01979"/>
    </source>
</evidence>
<dbReference type="SUPFAM" id="SSF51556">
    <property type="entry name" value="Metallo-dependent hydrolases"/>
    <property type="match status" value="1"/>
</dbReference>
<comment type="caution">
    <text evidence="2">The sequence shown here is derived from an EMBL/GenBank/DDBJ whole genome shotgun (WGS) entry which is preliminary data.</text>
</comment>
<dbReference type="Gene3D" id="3.20.20.140">
    <property type="entry name" value="Metal-dependent hydrolases"/>
    <property type="match status" value="1"/>
</dbReference>
<feature type="domain" description="Amidohydrolase-related" evidence="1">
    <location>
        <begin position="254"/>
        <end position="369"/>
    </location>
</feature>
<keyword evidence="3" id="KW-1185">Reference proteome</keyword>
<dbReference type="EMBL" id="BMFJ01000001">
    <property type="protein sequence ID" value="GGE20946.1"/>
    <property type="molecule type" value="Genomic_DNA"/>
</dbReference>
<dbReference type="InterPro" id="IPR032466">
    <property type="entry name" value="Metal_Hydrolase"/>
</dbReference>
<dbReference type="NCBIfam" id="NF011987">
    <property type="entry name" value="PRK15446.2-3"/>
    <property type="match status" value="1"/>
</dbReference>
<dbReference type="InterPro" id="IPR011059">
    <property type="entry name" value="Metal-dep_hydrolase_composite"/>
</dbReference>
<dbReference type="PANTHER" id="PTHR43135">
    <property type="entry name" value="ALPHA-D-RIBOSE 1-METHYLPHOSPHONATE 5-TRIPHOSPHATE DIPHOSPHATASE"/>
    <property type="match status" value="1"/>
</dbReference>
<dbReference type="SUPFAM" id="SSF51338">
    <property type="entry name" value="Composite domain of metallo-dependent hydrolases"/>
    <property type="match status" value="1"/>
</dbReference>
<dbReference type="NCBIfam" id="NF011990">
    <property type="entry name" value="PRK15446.2-6"/>
    <property type="match status" value="1"/>
</dbReference>
<dbReference type="InterPro" id="IPR051781">
    <property type="entry name" value="Metallo-dep_Hydrolase"/>
</dbReference>
<dbReference type="GO" id="GO:0016810">
    <property type="term" value="F:hydrolase activity, acting on carbon-nitrogen (but not peptide) bonds"/>
    <property type="evidence" value="ECO:0007669"/>
    <property type="project" value="InterPro"/>
</dbReference>
<dbReference type="InterPro" id="IPR006680">
    <property type="entry name" value="Amidohydro-rel"/>
</dbReference>
<dbReference type="Pfam" id="PF01979">
    <property type="entry name" value="Amidohydro_1"/>
    <property type="match status" value="1"/>
</dbReference>
<gene>
    <name evidence="2" type="primary">phnM</name>
    <name evidence="2" type="ORF">GCM10011360_07020</name>
</gene>
<organism evidence="2 3">
    <name type="scientific">Primorskyibacter flagellatus</name>
    <dbReference type="NCBI Taxonomy" id="1387277"/>
    <lineage>
        <taxon>Bacteria</taxon>
        <taxon>Pseudomonadati</taxon>
        <taxon>Pseudomonadota</taxon>
        <taxon>Alphaproteobacteria</taxon>
        <taxon>Rhodobacterales</taxon>
        <taxon>Roseobacteraceae</taxon>
        <taxon>Primorskyibacter</taxon>
    </lineage>
</organism>
<dbReference type="PIRSF" id="PIRSF038971">
    <property type="entry name" value="PhnM"/>
    <property type="match status" value="1"/>
</dbReference>
<dbReference type="InterPro" id="IPR012696">
    <property type="entry name" value="PhnM"/>
</dbReference>
<dbReference type="PANTHER" id="PTHR43135:SF3">
    <property type="entry name" value="ALPHA-D-RIBOSE 1-METHYLPHOSPHONATE 5-TRIPHOSPHATE DIPHOSPHATASE"/>
    <property type="match status" value="1"/>
</dbReference>
<dbReference type="Proteomes" id="UP000612855">
    <property type="component" value="Unassembled WGS sequence"/>
</dbReference>
<dbReference type="AlphaFoldDB" id="A0A917A0P3"/>
<sequence>MPMSQPALRFTGAEVLRDGELQLRSVAIAEGRITRGPLPEVNLTGYMILPGIIDLHGDAFERHIAPRPSAPFPSATGLRATDRDAAANGVTTAYMAQSWSWEGGKRGPDYAVAMMQALQDYRPQALTDLRLQIRCETHTVDTGDRLLSAIETYGIDYVIFNNHLDQADHMAAYRPEEIYAWAKGAGRTSEEHLAIIREAHRQKTQVPRYLCKLADRFDALGVTYGSHDDPDGETREMFSMIGAKIAEFPTARSAAALARAVGDPVLMGAPNVVRGGSQSGNIAAEDLIRMGLCDALVSDYYYPALHLAAFHLADEGIMPFARAWAMISETPARILRLPDRGRLDPGRRADMTIVNTETRAIEATISGGRIAYLAGEAAHRFAWSGLGTALAAE</sequence>
<evidence type="ECO:0000313" key="3">
    <source>
        <dbReference type="Proteomes" id="UP000612855"/>
    </source>
</evidence>
<reference evidence="3" key="1">
    <citation type="journal article" date="2019" name="Int. J. Syst. Evol. Microbiol.">
        <title>The Global Catalogue of Microorganisms (GCM) 10K type strain sequencing project: providing services to taxonomists for standard genome sequencing and annotation.</title>
        <authorList>
            <consortium name="The Broad Institute Genomics Platform"/>
            <consortium name="The Broad Institute Genome Sequencing Center for Infectious Disease"/>
            <person name="Wu L."/>
            <person name="Ma J."/>
        </authorList>
    </citation>
    <scope>NUCLEOTIDE SEQUENCE [LARGE SCALE GENOMIC DNA]</scope>
    <source>
        <strain evidence="3">CGMCC 1.12664</strain>
    </source>
</reference>
<dbReference type="Gene3D" id="2.30.40.10">
    <property type="entry name" value="Urease, subunit C, domain 1"/>
    <property type="match status" value="1"/>
</dbReference>
<proteinExistence type="predicted"/>
<accession>A0A917A0P3</accession>
<dbReference type="GO" id="GO:0019700">
    <property type="term" value="P:organic phosphonate catabolic process"/>
    <property type="evidence" value="ECO:0007669"/>
    <property type="project" value="InterPro"/>
</dbReference>
<dbReference type="RefSeq" id="WP_188476287.1">
    <property type="nucleotide sequence ID" value="NZ_BMFJ01000001.1"/>
</dbReference>